<organism evidence="1">
    <name type="scientific">uncultured marine bacterium MedDCM-OCT-S05-C362</name>
    <dbReference type="NCBI Taxonomy" id="743066"/>
    <lineage>
        <taxon>Bacteria</taxon>
        <taxon>environmental samples</taxon>
    </lineage>
</organism>
<protein>
    <submittedName>
        <fullName evidence="1">Uncharacterized protein</fullName>
    </submittedName>
</protein>
<reference evidence="1" key="1">
    <citation type="journal article" date="2010" name="ISME J.">
        <title>Metagenome of the Mediterranean deep chlorophyll maximum studied by direct and fosmid library 454 pyrosequencing.</title>
        <authorList>
            <person name="Ghai R."/>
            <person name="Martin-Cuadrado A.B."/>
            <person name="Molto A.G."/>
            <person name="Heredia I.G."/>
            <person name="Cabrera R."/>
            <person name="Martin J."/>
            <person name="Verdu M."/>
            <person name="Deschamps P."/>
            <person name="Moreira D."/>
            <person name="Lopez-Garcia P."/>
            <person name="Mira A."/>
            <person name="Rodriguez-Valera F."/>
        </authorList>
    </citation>
    <scope>NUCLEOTIDE SEQUENCE</scope>
</reference>
<dbReference type="AlphaFoldDB" id="D6PDL1"/>
<proteinExistence type="predicted"/>
<accession>D6PDL1</accession>
<dbReference type="EMBL" id="GU942998">
    <property type="protein sequence ID" value="ADD93812.1"/>
    <property type="molecule type" value="Genomic_DNA"/>
</dbReference>
<name>D6PDL1_9BACT</name>
<evidence type="ECO:0000313" key="1">
    <source>
        <dbReference type="EMBL" id="ADD93812.1"/>
    </source>
</evidence>
<sequence>MIEIDASAAQNEMPAAIKKSIPRLTSLEKNISRPFKTLAPKIAGIANNNEKRAAEALSYPKKRAAVIVTPARLAPGINASI</sequence>